<reference evidence="2 3" key="1">
    <citation type="submission" date="2023-08" db="EMBL/GenBank/DDBJ databases">
        <authorList>
            <person name="Palmer J.M."/>
        </authorList>
    </citation>
    <scope>NUCLEOTIDE SEQUENCE [LARGE SCALE GENOMIC DNA]</scope>
    <source>
        <strain evidence="2 3">TWF481</strain>
    </source>
</reference>
<comment type="caution">
    <text evidence="2">The sequence shown here is derived from an EMBL/GenBank/DDBJ whole genome shotgun (WGS) entry which is preliminary data.</text>
</comment>
<proteinExistence type="predicted"/>
<keyword evidence="3" id="KW-1185">Reference proteome</keyword>
<dbReference type="EMBL" id="JAVHJL010000006">
    <property type="protein sequence ID" value="KAK6501494.1"/>
    <property type="molecule type" value="Genomic_DNA"/>
</dbReference>
<gene>
    <name evidence="2" type="ORF">TWF481_009332</name>
</gene>
<feature type="compositionally biased region" description="Polar residues" evidence="1">
    <location>
        <begin position="49"/>
        <end position="65"/>
    </location>
</feature>
<feature type="region of interest" description="Disordered" evidence="1">
    <location>
        <begin position="1"/>
        <end position="20"/>
    </location>
</feature>
<evidence type="ECO:0000256" key="1">
    <source>
        <dbReference type="SAM" id="MobiDB-lite"/>
    </source>
</evidence>
<accession>A0AAV9W3G1</accession>
<name>A0AAV9W3G1_9PEZI</name>
<dbReference type="Proteomes" id="UP001370758">
    <property type="component" value="Unassembled WGS sequence"/>
</dbReference>
<protein>
    <submittedName>
        <fullName evidence="2">Uncharacterized protein</fullName>
    </submittedName>
</protein>
<feature type="region of interest" description="Disordered" evidence="1">
    <location>
        <begin position="42"/>
        <end position="65"/>
    </location>
</feature>
<evidence type="ECO:0000313" key="2">
    <source>
        <dbReference type="EMBL" id="KAK6501494.1"/>
    </source>
</evidence>
<dbReference type="AlphaFoldDB" id="A0AAV9W3G1"/>
<evidence type="ECO:0000313" key="3">
    <source>
        <dbReference type="Proteomes" id="UP001370758"/>
    </source>
</evidence>
<sequence length="65" mass="7194">MTIPPHFSLRRMPSPISESQSGFSVAIQRWELVLKLMFTPRSVQENHEPSSTPSVSEPASTPSKG</sequence>
<organism evidence="2 3">
    <name type="scientific">Arthrobotrys musiformis</name>
    <dbReference type="NCBI Taxonomy" id="47236"/>
    <lineage>
        <taxon>Eukaryota</taxon>
        <taxon>Fungi</taxon>
        <taxon>Dikarya</taxon>
        <taxon>Ascomycota</taxon>
        <taxon>Pezizomycotina</taxon>
        <taxon>Orbiliomycetes</taxon>
        <taxon>Orbiliales</taxon>
        <taxon>Orbiliaceae</taxon>
        <taxon>Arthrobotrys</taxon>
    </lineage>
</organism>